<keyword evidence="2" id="KW-1185">Reference proteome</keyword>
<sequence>MLSKGLVSPDIFAVVQKKGKKRATRKIHKKRFTNHDVRSSIFIKLIGVSYSLWSVLCRIKQQKRSEESENWFWCLLLLFITTKVAHKKPHH</sequence>
<evidence type="ECO:0000313" key="2">
    <source>
        <dbReference type="Proteomes" id="UP000183832"/>
    </source>
</evidence>
<evidence type="ECO:0000313" key="1">
    <source>
        <dbReference type="EMBL" id="CRK96010.1"/>
    </source>
</evidence>
<accession>A0A1J1I8F2</accession>
<dbReference type="Proteomes" id="UP000183832">
    <property type="component" value="Unassembled WGS sequence"/>
</dbReference>
<protein>
    <submittedName>
        <fullName evidence="1">CLUMA_CG009450, isoform A</fullName>
    </submittedName>
</protein>
<reference evidence="1 2" key="1">
    <citation type="submission" date="2015-04" db="EMBL/GenBank/DDBJ databases">
        <authorList>
            <person name="Syromyatnikov M.Y."/>
            <person name="Popov V.N."/>
        </authorList>
    </citation>
    <scope>NUCLEOTIDE SEQUENCE [LARGE SCALE GENOMIC DNA]</scope>
</reference>
<gene>
    <name evidence="1" type="ORF">CLUMA_CG009450</name>
</gene>
<organism evidence="1 2">
    <name type="scientific">Clunio marinus</name>
    <dbReference type="NCBI Taxonomy" id="568069"/>
    <lineage>
        <taxon>Eukaryota</taxon>
        <taxon>Metazoa</taxon>
        <taxon>Ecdysozoa</taxon>
        <taxon>Arthropoda</taxon>
        <taxon>Hexapoda</taxon>
        <taxon>Insecta</taxon>
        <taxon>Pterygota</taxon>
        <taxon>Neoptera</taxon>
        <taxon>Endopterygota</taxon>
        <taxon>Diptera</taxon>
        <taxon>Nematocera</taxon>
        <taxon>Chironomoidea</taxon>
        <taxon>Chironomidae</taxon>
        <taxon>Clunio</taxon>
    </lineage>
</organism>
<name>A0A1J1I8F2_9DIPT</name>
<dbReference type="AlphaFoldDB" id="A0A1J1I8F2"/>
<proteinExistence type="predicted"/>
<dbReference type="EMBL" id="CVRI01000043">
    <property type="protein sequence ID" value="CRK96010.1"/>
    <property type="molecule type" value="Genomic_DNA"/>
</dbReference>